<gene>
    <name evidence="1" type="ordered locus">NRG857_05735</name>
</gene>
<sequence length="74" mass="8286">MNDLYFKVLTHAENALVCGKNMREILSTWLDGTTNAEHDERDANLAGALITLLDPVIKELDEAIKIHDQSYTGE</sequence>
<evidence type="ECO:0008006" key="3">
    <source>
        <dbReference type="Google" id="ProtNLM"/>
    </source>
</evidence>
<name>A0A0H3EI00_ECO8N</name>
<organism evidence="1 2">
    <name type="scientific">Escherichia coli O83:H1 (strain NRG 857C / AIEC)</name>
    <dbReference type="NCBI Taxonomy" id="685038"/>
    <lineage>
        <taxon>Bacteria</taxon>
        <taxon>Pseudomonadati</taxon>
        <taxon>Pseudomonadota</taxon>
        <taxon>Gammaproteobacteria</taxon>
        <taxon>Enterobacterales</taxon>
        <taxon>Enterobacteriaceae</taxon>
        <taxon>Escherichia</taxon>
    </lineage>
</organism>
<dbReference type="HOGENOM" id="CLU_202483_1_0_6"/>
<dbReference type="EMBL" id="CP001855">
    <property type="protein sequence ID" value="ADR26576.1"/>
    <property type="molecule type" value="Genomic_DNA"/>
</dbReference>
<dbReference type="RefSeq" id="WP_000999172.1">
    <property type="nucleotide sequence ID" value="NC_017634.1"/>
</dbReference>
<reference evidence="1 2" key="1">
    <citation type="journal article" date="2010" name="BMC Genomics">
        <title>Genome sequence of adherent-invasive Escherichia coli and comparative genomic analysis with other E. coli pathotypes.</title>
        <authorList>
            <person name="Nash J.H."/>
            <person name="Villegas A."/>
            <person name="Kropinski A.M."/>
            <person name="Aguilar-Valenzuela R."/>
            <person name="Konczy P."/>
            <person name="Mascarenhas M."/>
            <person name="Ziebell K."/>
            <person name="Torres A.G."/>
            <person name="Karmali M.A."/>
            <person name="Coombes B.K."/>
        </authorList>
    </citation>
    <scope>NUCLEOTIDE SEQUENCE [LARGE SCALE GENOMIC DNA]</scope>
    <source>
        <strain evidence="2">NRG 857C / AIEC</strain>
    </source>
</reference>
<evidence type="ECO:0000313" key="1">
    <source>
        <dbReference type="EMBL" id="ADR26576.1"/>
    </source>
</evidence>
<dbReference type="PATRIC" id="fig|685038.3.peg.1151"/>
<dbReference type="KEGG" id="eln:NRG857_05735"/>
<dbReference type="Proteomes" id="UP000008614">
    <property type="component" value="Chromosome"/>
</dbReference>
<dbReference type="AlphaFoldDB" id="A0A0H3EI00"/>
<accession>A0A0H3EI00</accession>
<evidence type="ECO:0000313" key="2">
    <source>
        <dbReference type="Proteomes" id="UP000008614"/>
    </source>
</evidence>
<protein>
    <recommendedName>
        <fullName evidence="3">Prophage protein</fullName>
    </recommendedName>
</protein>
<proteinExistence type="predicted"/>
<keyword evidence="2" id="KW-1185">Reference proteome</keyword>